<comment type="caution">
    <text evidence="9">The sequence shown here is derived from an EMBL/GenBank/DDBJ whole genome shotgun (WGS) entry which is preliminary data.</text>
</comment>
<dbReference type="GO" id="GO:0005886">
    <property type="term" value="C:plasma membrane"/>
    <property type="evidence" value="ECO:0007669"/>
    <property type="project" value="TreeGrafter"/>
</dbReference>
<evidence type="ECO:0000256" key="6">
    <source>
        <dbReference type="ARBA" id="ARBA00023136"/>
    </source>
</evidence>
<dbReference type="InterPro" id="IPR001734">
    <property type="entry name" value="Na/solute_symporter"/>
</dbReference>
<evidence type="ECO:0000256" key="7">
    <source>
        <dbReference type="RuleBase" id="RU362091"/>
    </source>
</evidence>
<dbReference type="Proteomes" id="UP000478417">
    <property type="component" value="Unassembled WGS sequence"/>
</dbReference>
<keyword evidence="5 8" id="KW-1133">Transmembrane helix</keyword>
<dbReference type="PROSITE" id="PS50283">
    <property type="entry name" value="NA_SOLUT_SYMP_3"/>
    <property type="match status" value="1"/>
</dbReference>
<dbReference type="EMBL" id="JAAGNX010000002">
    <property type="protein sequence ID" value="NDV62807.1"/>
    <property type="molecule type" value="Genomic_DNA"/>
</dbReference>
<feature type="transmembrane region" description="Helical" evidence="8">
    <location>
        <begin position="561"/>
        <end position="580"/>
    </location>
</feature>
<dbReference type="GO" id="GO:0022857">
    <property type="term" value="F:transmembrane transporter activity"/>
    <property type="evidence" value="ECO:0007669"/>
    <property type="project" value="InterPro"/>
</dbReference>
<dbReference type="Pfam" id="PF00474">
    <property type="entry name" value="SSF"/>
    <property type="match status" value="2"/>
</dbReference>
<keyword evidence="4 8" id="KW-0812">Transmembrane</keyword>
<dbReference type="InterPro" id="IPR019899">
    <property type="entry name" value="Na/solute_symporter_VC_2705"/>
</dbReference>
<dbReference type="PANTHER" id="PTHR48086:SF5">
    <property type="entry name" value="NA(+):SOLUTE SYMPORTER (SSF FAMILY)"/>
    <property type="match status" value="1"/>
</dbReference>
<protein>
    <submittedName>
        <fullName evidence="9">Cation acetate symporter</fullName>
    </submittedName>
</protein>
<evidence type="ECO:0000256" key="1">
    <source>
        <dbReference type="ARBA" id="ARBA00004141"/>
    </source>
</evidence>
<dbReference type="NCBIfam" id="TIGR03648">
    <property type="entry name" value="Na_symport_lg"/>
    <property type="match status" value="1"/>
</dbReference>
<feature type="transmembrane region" description="Helical" evidence="8">
    <location>
        <begin position="146"/>
        <end position="168"/>
    </location>
</feature>
<feature type="transmembrane region" description="Helical" evidence="8">
    <location>
        <begin position="416"/>
        <end position="444"/>
    </location>
</feature>
<sequence length="612" mass="66303">MTVQIWTYLFVGMTFALYLGIAWYSRVKDTGGFYVAGRGVPAAANGMATAADWMSAASFISMAGLISTMGYAGGVYLMGWTGGFVLLSLLLAPYLRKFGHYTVPDFVGDRYNSRVARLIAVLCALFISFTYVAGQMRGVGVVFSRFLEVDITIGVIIGMMIVFIYATLGGMKGITWTQVAQYWVLITAFLVPAIAISLKLTGHFMPQAGLGAELHGESISLLAKLDGIQKEFGFGPYTDTFTGKWDKVNVFFVALALMVGTAGLPHVIVRFYTVKSPKAARWSGFWALFFIAGLYLTAPAVGGFARYYMLESLNGATEESIPDWFQSWEKTGLILWYDDGDGILRYTGDERNEIFRAGNLSPVEQTQIARDHQRWLDSEGLQGKDARALLSARGLSGPDRDIIVLATPEMAELADWIIAFVAAGGLAAALSTASGLLLVISSSVAHDLYYKVLNPRASEKKRLLVGRATIGVAVIIAGLFGIYPPAFVGQVVAFAFGLAAASFFPAIVLGIFWKRVSMIPAVTGMLCGIGLTGFYIIQVVFLGMDKWTFGLSDQGIDPQGIGTIGMFVNFAVTMILTPFFPAPPARIQELVDKVREPEGWSPAVDIEAGPEH</sequence>
<evidence type="ECO:0000256" key="2">
    <source>
        <dbReference type="ARBA" id="ARBA00006434"/>
    </source>
</evidence>
<reference evidence="9 10" key="1">
    <citation type="submission" date="2020-02" db="EMBL/GenBank/DDBJ databases">
        <title>Albibacoteraceae fam. nov., the first described family within the subdivision 4 Verrucomicrobia.</title>
        <authorList>
            <person name="Xi F."/>
        </authorList>
    </citation>
    <scope>NUCLEOTIDE SEQUENCE [LARGE SCALE GENOMIC DNA]</scope>
    <source>
        <strain evidence="9 10">CK1056</strain>
    </source>
</reference>
<dbReference type="Gene3D" id="1.20.1730.10">
    <property type="entry name" value="Sodium/glucose cotransporter"/>
    <property type="match status" value="1"/>
</dbReference>
<evidence type="ECO:0000256" key="8">
    <source>
        <dbReference type="SAM" id="Phobius"/>
    </source>
</evidence>
<feature type="transmembrane region" description="Helical" evidence="8">
    <location>
        <begin position="250"/>
        <end position="273"/>
    </location>
</feature>
<dbReference type="RefSeq" id="WP_163965331.1">
    <property type="nucleotide sequence ID" value="NZ_JAAGNX010000002.1"/>
</dbReference>
<dbReference type="CDD" id="cd11480">
    <property type="entry name" value="SLC5sbd_u4"/>
    <property type="match status" value="1"/>
</dbReference>
<feature type="transmembrane region" description="Helical" evidence="8">
    <location>
        <begin position="6"/>
        <end position="25"/>
    </location>
</feature>
<evidence type="ECO:0000256" key="4">
    <source>
        <dbReference type="ARBA" id="ARBA00022692"/>
    </source>
</evidence>
<dbReference type="InterPro" id="IPR050277">
    <property type="entry name" value="Sodium:Solute_Symporter"/>
</dbReference>
<dbReference type="AlphaFoldDB" id="A0A6B2M3Y6"/>
<name>A0A6B2M3Y6_9BACT</name>
<feature type="transmembrane region" description="Helical" evidence="8">
    <location>
        <begin position="519"/>
        <end position="541"/>
    </location>
</feature>
<feature type="transmembrane region" description="Helical" evidence="8">
    <location>
        <begin position="180"/>
        <end position="198"/>
    </location>
</feature>
<accession>A0A6B2M3Y6</accession>
<comment type="similarity">
    <text evidence="2 7">Belongs to the sodium:solute symporter (SSF) (TC 2.A.21) family.</text>
</comment>
<evidence type="ECO:0000256" key="3">
    <source>
        <dbReference type="ARBA" id="ARBA00022448"/>
    </source>
</evidence>
<dbReference type="InterPro" id="IPR038377">
    <property type="entry name" value="Na/Glc_symporter_sf"/>
</dbReference>
<keyword evidence="10" id="KW-1185">Reference proteome</keyword>
<feature type="transmembrane region" description="Helical" evidence="8">
    <location>
        <begin position="115"/>
        <end position="134"/>
    </location>
</feature>
<feature type="transmembrane region" description="Helical" evidence="8">
    <location>
        <begin position="489"/>
        <end position="512"/>
    </location>
</feature>
<gene>
    <name evidence="9" type="ORF">G0Q06_10125</name>
</gene>
<feature type="transmembrane region" description="Helical" evidence="8">
    <location>
        <begin position="464"/>
        <end position="483"/>
    </location>
</feature>
<comment type="subcellular location">
    <subcellularLocation>
        <location evidence="1">Membrane</location>
        <topology evidence="1">Multi-pass membrane protein</topology>
    </subcellularLocation>
</comment>
<keyword evidence="3" id="KW-0813">Transport</keyword>
<evidence type="ECO:0000256" key="5">
    <source>
        <dbReference type="ARBA" id="ARBA00022989"/>
    </source>
</evidence>
<proteinExistence type="inferred from homology"/>
<evidence type="ECO:0000313" key="10">
    <source>
        <dbReference type="Proteomes" id="UP000478417"/>
    </source>
</evidence>
<feature type="transmembrane region" description="Helical" evidence="8">
    <location>
        <begin position="75"/>
        <end position="95"/>
    </location>
</feature>
<organism evidence="9 10">
    <name type="scientific">Oceanipulchritudo coccoides</name>
    <dbReference type="NCBI Taxonomy" id="2706888"/>
    <lineage>
        <taxon>Bacteria</taxon>
        <taxon>Pseudomonadati</taxon>
        <taxon>Verrucomicrobiota</taxon>
        <taxon>Opitutia</taxon>
        <taxon>Puniceicoccales</taxon>
        <taxon>Oceanipulchritudinaceae</taxon>
        <taxon>Oceanipulchritudo</taxon>
    </lineage>
</organism>
<evidence type="ECO:0000313" key="9">
    <source>
        <dbReference type="EMBL" id="NDV62807.1"/>
    </source>
</evidence>
<dbReference type="PANTHER" id="PTHR48086">
    <property type="entry name" value="SODIUM/PROLINE SYMPORTER-RELATED"/>
    <property type="match status" value="1"/>
</dbReference>
<keyword evidence="6 8" id="KW-0472">Membrane</keyword>
<feature type="transmembrane region" description="Helical" evidence="8">
    <location>
        <begin position="285"/>
        <end position="309"/>
    </location>
</feature>